<dbReference type="InterPro" id="IPR053136">
    <property type="entry name" value="UTP_pyrophosphatase-like"/>
</dbReference>
<gene>
    <name evidence="2" type="ORF">DLJ53_00820</name>
</gene>
<proteinExistence type="predicted"/>
<dbReference type="CDD" id="cd07344">
    <property type="entry name" value="M48_yhfN_like"/>
    <property type="match status" value="1"/>
</dbReference>
<dbReference type="PANTHER" id="PTHR30399">
    <property type="entry name" value="UNCHARACTERIZED PROTEIN YGJP"/>
    <property type="match status" value="1"/>
</dbReference>
<dbReference type="Pfam" id="PF01863">
    <property type="entry name" value="YgjP-like"/>
    <property type="match status" value="1"/>
</dbReference>
<reference evidence="2 3" key="1">
    <citation type="submission" date="2018-05" db="EMBL/GenBank/DDBJ databases">
        <title>Acuticoccus sediminis sp. nov., isolated from deep-sea sediment of Indian Ocean.</title>
        <authorList>
            <person name="Liu X."/>
            <person name="Lai Q."/>
            <person name="Du Y."/>
            <person name="Sun F."/>
            <person name="Zhang X."/>
            <person name="Wang S."/>
            <person name="Shao Z."/>
        </authorList>
    </citation>
    <scope>NUCLEOTIDE SEQUENCE [LARGE SCALE GENOMIC DNA]</scope>
    <source>
        <strain evidence="2 3">PTG4-2</strain>
    </source>
</reference>
<dbReference type="Proteomes" id="UP000249590">
    <property type="component" value="Unassembled WGS sequence"/>
</dbReference>
<dbReference type="OrthoDB" id="9795402at2"/>
<evidence type="ECO:0000259" key="1">
    <source>
        <dbReference type="Pfam" id="PF01863"/>
    </source>
</evidence>
<name>A0A8B2NYI0_9HYPH</name>
<dbReference type="Gene3D" id="3.30.2010.10">
    <property type="entry name" value="Metalloproteases ('zincins'), catalytic domain"/>
    <property type="match status" value="1"/>
</dbReference>
<comment type="caution">
    <text evidence="2">The sequence shown here is derived from an EMBL/GenBank/DDBJ whole genome shotgun (WGS) entry which is preliminary data.</text>
</comment>
<evidence type="ECO:0000313" key="3">
    <source>
        <dbReference type="Proteomes" id="UP000249590"/>
    </source>
</evidence>
<dbReference type="EMBL" id="QHHQ01000001">
    <property type="protein sequence ID" value="RAI04433.1"/>
    <property type="molecule type" value="Genomic_DNA"/>
</dbReference>
<dbReference type="PANTHER" id="PTHR30399:SF1">
    <property type="entry name" value="UTP PYROPHOSPHATASE"/>
    <property type="match status" value="1"/>
</dbReference>
<accession>A0A8B2NYI0</accession>
<dbReference type="AlphaFoldDB" id="A0A8B2NYI0"/>
<evidence type="ECO:0000313" key="2">
    <source>
        <dbReference type="EMBL" id="RAI04433.1"/>
    </source>
</evidence>
<keyword evidence="3" id="KW-1185">Reference proteome</keyword>
<organism evidence="2 3">
    <name type="scientific">Acuticoccus sediminis</name>
    <dbReference type="NCBI Taxonomy" id="2184697"/>
    <lineage>
        <taxon>Bacteria</taxon>
        <taxon>Pseudomonadati</taxon>
        <taxon>Pseudomonadota</taxon>
        <taxon>Alphaproteobacteria</taxon>
        <taxon>Hyphomicrobiales</taxon>
        <taxon>Amorphaceae</taxon>
        <taxon>Acuticoccus</taxon>
    </lineage>
</organism>
<feature type="domain" description="YgjP-like metallopeptidase" evidence="1">
    <location>
        <begin position="45"/>
        <end position="248"/>
    </location>
</feature>
<protein>
    <recommendedName>
        <fullName evidence="1">YgjP-like metallopeptidase domain-containing protein</fullName>
    </recommendedName>
</protein>
<sequence>MTRRYAGRRSPVVAAKPDLPQREEITVDLPDGPAVVELRRASRARRMTLRVPPGGASPIVTIPVRAPIGSAERFVRGQAGWLAARLAERSPVVSFAEGAIIPLRGEDHEIRGTGRIRGTVSVEETEDDGRLLWVPGAPEHVARRLSTWLKAEARADLEAAVAVYAAKVGKRPSMMKVKDTRAQWGSCSPSGVLSFSWRLVLAPPFVLQYVAAHEVAHLVELNHSAAFWRLNARLDPNHEAARAWLKRNGRMLHAIGAD</sequence>
<dbReference type="InterPro" id="IPR002725">
    <property type="entry name" value="YgjP-like_metallopeptidase"/>
</dbReference>